<evidence type="ECO:0000259" key="4">
    <source>
        <dbReference type="Pfam" id="PF00291"/>
    </source>
</evidence>
<organism evidence="5 6">
    <name type="scientific">Azospirillum griseum</name>
    <dbReference type="NCBI Taxonomy" id="2496639"/>
    <lineage>
        <taxon>Bacteria</taxon>
        <taxon>Pseudomonadati</taxon>
        <taxon>Pseudomonadota</taxon>
        <taxon>Alphaproteobacteria</taxon>
        <taxon>Rhodospirillales</taxon>
        <taxon>Azospirillaceae</taxon>
        <taxon>Azospirillum</taxon>
    </lineage>
</organism>
<comment type="cofactor">
    <cofactor evidence="1">
        <name>pyridoxal 5'-phosphate</name>
        <dbReference type="ChEBI" id="CHEBI:597326"/>
    </cofactor>
</comment>
<dbReference type="PROSITE" id="PS00165">
    <property type="entry name" value="DEHYDRATASE_SER_THR"/>
    <property type="match status" value="1"/>
</dbReference>
<protein>
    <submittedName>
        <fullName evidence="5">Threonine/serine dehydratase</fullName>
    </submittedName>
</protein>
<dbReference type="GO" id="GO:0004794">
    <property type="term" value="F:threonine deaminase activity"/>
    <property type="evidence" value="ECO:0007669"/>
    <property type="project" value="TreeGrafter"/>
</dbReference>
<accession>A0A431VB18</accession>
<evidence type="ECO:0000313" key="6">
    <source>
        <dbReference type="Proteomes" id="UP000277007"/>
    </source>
</evidence>
<dbReference type="GO" id="GO:0030170">
    <property type="term" value="F:pyridoxal phosphate binding"/>
    <property type="evidence" value="ECO:0007669"/>
    <property type="project" value="InterPro"/>
</dbReference>
<dbReference type="InterPro" id="IPR036052">
    <property type="entry name" value="TrpB-like_PALP_sf"/>
</dbReference>
<dbReference type="PANTHER" id="PTHR48078">
    <property type="entry name" value="THREONINE DEHYDRATASE, MITOCHONDRIAL-RELATED"/>
    <property type="match status" value="1"/>
</dbReference>
<proteinExistence type="predicted"/>
<keyword evidence="6" id="KW-1185">Reference proteome</keyword>
<sequence>MPNHADVEAAHTRIRPWIRHTPVIAPAERAGGFPPSVLFKLEVTQRTGSFKARGALNAMLAAPVPAAGVVTASGGNHGAAVANAALRLGHPATIFVPETAPQVKVDRLLRCNASVHRVGRVYADAYNAAVEHQRHTGARFLHAYDDPLVIAGQGTVAAEFLAQATGTDGFGGLDSVLVAVGGGGLLGGVLAALAPHGVRVVAVESSGTPTLARALAAGHPVEVEVHGIAADSLGARRIGDHGFALAQAHLHANLLVEDDDIRTAQRWLWQDMRLIAEAGGATALAALTSGRYQVAPGERVGVILCGGNTDPATVLS</sequence>
<dbReference type="Gene3D" id="3.40.50.1100">
    <property type="match status" value="2"/>
</dbReference>
<dbReference type="GO" id="GO:0006567">
    <property type="term" value="P:L-threonine catabolic process"/>
    <property type="evidence" value="ECO:0007669"/>
    <property type="project" value="TreeGrafter"/>
</dbReference>
<gene>
    <name evidence="5" type="ORF">EJ903_23265</name>
</gene>
<dbReference type="NCBIfam" id="NF006094">
    <property type="entry name" value="PRK08246.1"/>
    <property type="match status" value="1"/>
</dbReference>
<feature type="domain" description="Tryptophan synthase beta chain-like PALP" evidence="4">
    <location>
        <begin position="15"/>
        <end position="306"/>
    </location>
</feature>
<dbReference type="InterPro" id="IPR000634">
    <property type="entry name" value="Ser/Thr_deHydtase_PyrdxlP-BS"/>
</dbReference>
<dbReference type="OrthoDB" id="9811476at2"/>
<evidence type="ECO:0000256" key="3">
    <source>
        <dbReference type="ARBA" id="ARBA00023239"/>
    </source>
</evidence>
<dbReference type="EMBL" id="RXMA01000035">
    <property type="protein sequence ID" value="RTR15101.1"/>
    <property type="molecule type" value="Genomic_DNA"/>
</dbReference>
<dbReference type="Pfam" id="PF00291">
    <property type="entry name" value="PALP"/>
    <property type="match status" value="1"/>
</dbReference>
<evidence type="ECO:0000256" key="2">
    <source>
        <dbReference type="ARBA" id="ARBA00022898"/>
    </source>
</evidence>
<dbReference type="InterPro" id="IPR050147">
    <property type="entry name" value="Ser/Thr_Dehydratase"/>
</dbReference>
<keyword evidence="3" id="KW-0456">Lyase</keyword>
<dbReference type="AlphaFoldDB" id="A0A431VB18"/>
<dbReference type="GO" id="GO:0006565">
    <property type="term" value="P:L-serine catabolic process"/>
    <property type="evidence" value="ECO:0007669"/>
    <property type="project" value="TreeGrafter"/>
</dbReference>
<keyword evidence="2" id="KW-0663">Pyridoxal phosphate</keyword>
<reference evidence="5 6" key="1">
    <citation type="submission" date="2018-12" db="EMBL/GenBank/DDBJ databases">
        <authorList>
            <person name="Yang Y."/>
        </authorList>
    </citation>
    <scope>NUCLEOTIDE SEQUENCE [LARGE SCALE GENOMIC DNA]</scope>
    <source>
        <strain evidence="5 6">L-25-5w-1</strain>
    </source>
</reference>
<name>A0A431VB18_9PROT</name>
<dbReference type="GO" id="GO:0003941">
    <property type="term" value="F:L-serine ammonia-lyase activity"/>
    <property type="evidence" value="ECO:0007669"/>
    <property type="project" value="TreeGrafter"/>
</dbReference>
<dbReference type="GO" id="GO:0009097">
    <property type="term" value="P:isoleucine biosynthetic process"/>
    <property type="evidence" value="ECO:0007669"/>
    <property type="project" value="TreeGrafter"/>
</dbReference>
<dbReference type="PANTHER" id="PTHR48078:SF6">
    <property type="entry name" value="L-THREONINE DEHYDRATASE CATABOLIC TDCB"/>
    <property type="match status" value="1"/>
</dbReference>
<evidence type="ECO:0000313" key="5">
    <source>
        <dbReference type="EMBL" id="RTR15101.1"/>
    </source>
</evidence>
<dbReference type="Proteomes" id="UP000277007">
    <property type="component" value="Unassembled WGS sequence"/>
</dbReference>
<dbReference type="InterPro" id="IPR001926">
    <property type="entry name" value="TrpB-like_PALP"/>
</dbReference>
<evidence type="ECO:0000256" key="1">
    <source>
        <dbReference type="ARBA" id="ARBA00001933"/>
    </source>
</evidence>
<comment type="caution">
    <text evidence="5">The sequence shown here is derived from an EMBL/GenBank/DDBJ whole genome shotgun (WGS) entry which is preliminary data.</text>
</comment>
<dbReference type="SUPFAM" id="SSF53686">
    <property type="entry name" value="Tryptophan synthase beta subunit-like PLP-dependent enzymes"/>
    <property type="match status" value="1"/>
</dbReference>